<evidence type="ECO:0000313" key="8">
    <source>
        <dbReference type="Proteomes" id="UP000002382"/>
    </source>
</evidence>
<dbReference type="AlphaFoldDB" id="C5CDZ8"/>
<dbReference type="Pfam" id="PF04265">
    <property type="entry name" value="TPK_B1_binding"/>
    <property type="match status" value="1"/>
</dbReference>
<dbReference type="EC" id="2.7.6.2" evidence="5"/>
<keyword evidence="1" id="KW-0808">Transferase</keyword>
<dbReference type="HOGENOM" id="CLU_044237_1_1_0"/>
<evidence type="ECO:0000256" key="5">
    <source>
        <dbReference type="NCBIfam" id="TIGR01378"/>
    </source>
</evidence>
<keyword evidence="2" id="KW-0547">Nucleotide-binding</keyword>
<dbReference type="GO" id="GO:0005524">
    <property type="term" value="F:ATP binding"/>
    <property type="evidence" value="ECO:0007669"/>
    <property type="project" value="UniProtKB-KW"/>
</dbReference>
<dbReference type="NCBIfam" id="TIGR01378">
    <property type="entry name" value="thi_PPkinase"/>
    <property type="match status" value="1"/>
</dbReference>
<sequence length="217" mass="24301">MNLAAVFLGGNDGHSDKFYREKANSADLIVAVDSGAEVLRRLNIVPHLLIGDMDSISPETLSWCSSMGTEIKKFLSEKDETDTELAIDELVKRGIKDALLLTATGERPDHFYAILMLLYAFSKKLELKILTEELEIGVVHNEEKSFVVSTKEVWSIFPIGSQIPVVTLKGFKYSITEKEMPFDKPYGVSNISISSSVSIKTSRGAVIYYRWLKREDC</sequence>
<evidence type="ECO:0000256" key="2">
    <source>
        <dbReference type="ARBA" id="ARBA00022741"/>
    </source>
</evidence>
<evidence type="ECO:0000256" key="3">
    <source>
        <dbReference type="ARBA" id="ARBA00022777"/>
    </source>
</evidence>
<evidence type="ECO:0000313" key="7">
    <source>
        <dbReference type="EMBL" id="ACR80100.1"/>
    </source>
</evidence>
<reference evidence="7 8" key="1">
    <citation type="submission" date="2009-06" db="EMBL/GenBank/DDBJ databases">
        <title>Complete sequence of Thermotogales bacterium TBF 19.5.1.</title>
        <authorList>
            <consortium name="US DOE Joint Genome Institute"/>
            <person name="Lucas S."/>
            <person name="Copeland A."/>
            <person name="Lapidus A."/>
            <person name="Glavina del Rio T."/>
            <person name="Tice H."/>
            <person name="Bruce D."/>
            <person name="Goodwin L."/>
            <person name="Pitluck S."/>
            <person name="Chertkov O."/>
            <person name="Brettin T."/>
            <person name="Detter J.C."/>
            <person name="Han C."/>
            <person name="Schmutz J."/>
            <person name="Larimer F."/>
            <person name="Land M."/>
            <person name="Hauser L."/>
            <person name="Kyrpides N."/>
            <person name="Ovchinnikova G."/>
            <person name="Noll K."/>
        </authorList>
    </citation>
    <scope>NUCLEOTIDE SEQUENCE [LARGE SCALE GENOMIC DNA]</scope>
    <source>
        <strain evidence="8">ATCC BAA-1733 / DSM 21960 / TBF 19.5.1</strain>
    </source>
</reference>
<dbReference type="InterPro" id="IPR007371">
    <property type="entry name" value="TPK_catalytic"/>
</dbReference>
<evidence type="ECO:0000256" key="4">
    <source>
        <dbReference type="ARBA" id="ARBA00022840"/>
    </source>
</evidence>
<dbReference type="SUPFAM" id="SSF63862">
    <property type="entry name" value="Thiamin pyrophosphokinase, substrate-binding domain"/>
    <property type="match status" value="1"/>
</dbReference>
<dbReference type="InterPro" id="IPR036371">
    <property type="entry name" value="TPK_B1-bd_sf"/>
</dbReference>
<dbReference type="GO" id="GO:0006772">
    <property type="term" value="P:thiamine metabolic process"/>
    <property type="evidence" value="ECO:0007669"/>
    <property type="project" value="UniProtKB-UniRule"/>
</dbReference>
<gene>
    <name evidence="7" type="ordered locus">Kole_1407</name>
</gene>
<dbReference type="EMBL" id="CP001634">
    <property type="protein sequence ID" value="ACR80100.1"/>
    <property type="molecule type" value="Genomic_DNA"/>
</dbReference>
<dbReference type="GO" id="GO:0004788">
    <property type="term" value="F:thiamine diphosphokinase activity"/>
    <property type="evidence" value="ECO:0007669"/>
    <property type="project" value="UniProtKB-UniRule"/>
</dbReference>
<keyword evidence="8" id="KW-1185">Reference proteome</keyword>
<name>C5CDZ8_KOSOT</name>
<dbReference type="PANTHER" id="PTHR41299:SF1">
    <property type="entry name" value="THIAMINE PYROPHOSPHOKINASE"/>
    <property type="match status" value="1"/>
</dbReference>
<dbReference type="InterPro" id="IPR006282">
    <property type="entry name" value="Thi_PPkinase"/>
</dbReference>
<dbReference type="InterPro" id="IPR007373">
    <property type="entry name" value="Thiamin_PyroPKinase_B1-bd"/>
</dbReference>
<dbReference type="STRING" id="521045.Kole_1407"/>
<organism evidence="7 8">
    <name type="scientific">Kosmotoga olearia (strain ATCC BAA-1733 / DSM 21960 / TBF 19.5.1)</name>
    <dbReference type="NCBI Taxonomy" id="521045"/>
    <lineage>
        <taxon>Bacteria</taxon>
        <taxon>Thermotogati</taxon>
        <taxon>Thermotogota</taxon>
        <taxon>Thermotogae</taxon>
        <taxon>Kosmotogales</taxon>
        <taxon>Kosmotogaceae</taxon>
        <taxon>Kosmotoga</taxon>
    </lineage>
</organism>
<dbReference type="PANTHER" id="PTHR41299">
    <property type="entry name" value="THIAMINE PYROPHOSPHOKINASE"/>
    <property type="match status" value="1"/>
</dbReference>
<dbReference type="InterPro" id="IPR036759">
    <property type="entry name" value="TPK_catalytic_sf"/>
</dbReference>
<dbReference type="Proteomes" id="UP000002382">
    <property type="component" value="Chromosome"/>
</dbReference>
<dbReference type="SMART" id="SM00983">
    <property type="entry name" value="TPK_B1_binding"/>
    <property type="match status" value="1"/>
</dbReference>
<proteinExistence type="predicted"/>
<dbReference type="OrthoDB" id="9804377at2"/>
<dbReference type="CDD" id="cd07995">
    <property type="entry name" value="TPK"/>
    <property type="match status" value="1"/>
</dbReference>
<protein>
    <recommendedName>
        <fullName evidence="5">Thiamine diphosphokinase</fullName>
        <ecNumber evidence="5">2.7.6.2</ecNumber>
    </recommendedName>
</protein>
<evidence type="ECO:0000256" key="1">
    <source>
        <dbReference type="ARBA" id="ARBA00022679"/>
    </source>
</evidence>
<evidence type="ECO:0000259" key="6">
    <source>
        <dbReference type="SMART" id="SM00983"/>
    </source>
</evidence>
<reference evidence="7 8" key="2">
    <citation type="journal article" date="2011" name="J. Bacteriol.">
        <title>Genome Sequence of Kosmotoga olearia Strain TBF 19.5.1, a Thermophilic Bacterium with a Wide Growth Temperature Range, Isolated from the Troll B Oil Platform in the North Sea.</title>
        <authorList>
            <person name="Swithers K.S."/>
            <person name="Dipippo J.L."/>
            <person name="Bruce D.C."/>
            <person name="Detter C."/>
            <person name="Tapia R."/>
            <person name="Han S."/>
            <person name="Goodwin L.A."/>
            <person name="Han J."/>
            <person name="Woyke T."/>
            <person name="Pitluck S."/>
            <person name="Pennacchio L."/>
            <person name="Nolan M."/>
            <person name="Mikhailova N."/>
            <person name="Land M.L."/>
            <person name="Nesbo C.L."/>
            <person name="Gogarten J.P."/>
            <person name="Noll K.M."/>
        </authorList>
    </citation>
    <scope>NUCLEOTIDE SEQUENCE [LARGE SCALE GENOMIC DNA]</scope>
    <source>
        <strain evidence="8">ATCC BAA-1733 / DSM 21960 / TBF 19.5.1</strain>
    </source>
</reference>
<feature type="domain" description="Thiamin pyrophosphokinase thiamin-binding" evidence="6">
    <location>
        <begin position="137"/>
        <end position="207"/>
    </location>
</feature>
<dbReference type="eggNOG" id="COG1564">
    <property type="taxonomic scope" value="Bacteria"/>
</dbReference>
<dbReference type="RefSeq" id="WP_015868747.1">
    <property type="nucleotide sequence ID" value="NC_012785.1"/>
</dbReference>
<dbReference type="Gene3D" id="3.40.50.10240">
    <property type="entry name" value="Thiamin pyrophosphokinase, catalytic domain"/>
    <property type="match status" value="1"/>
</dbReference>
<dbReference type="SUPFAM" id="SSF63999">
    <property type="entry name" value="Thiamin pyrophosphokinase, catalytic domain"/>
    <property type="match status" value="1"/>
</dbReference>
<dbReference type="KEGG" id="kol:Kole_1407"/>
<dbReference type="GO" id="GO:0009229">
    <property type="term" value="P:thiamine diphosphate biosynthetic process"/>
    <property type="evidence" value="ECO:0007669"/>
    <property type="project" value="InterPro"/>
</dbReference>
<dbReference type="GO" id="GO:0030975">
    <property type="term" value="F:thiamine binding"/>
    <property type="evidence" value="ECO:0007669"/>
    <property type="project" value="InterPro"/>
</dbReference>
<dbReference type="Pfam" id="PF04263">
    <property type="entry name" value="TPK_catalytic"/>
    <property type="match status" value="1"/>
</dbReference>
<keyword evidence="4" id="KW-0067">ATP-binding</keyword>
<dbReference type="InterPro" id="IPR053149">
    <property type="entry name" value="TPK"/>
</dbReference>
<dbReference type="GO" id="GO:0016301">
    <property type="term" value="F:kinase activity"/>
    <property type="evidence" value="ECO:0007669"/>
    <property type="project" value="UniProtKB-KW"/>
</dbReference>
<accession>C5CDZ8</accession>
<keyword evidence="3" id="KW-0418">Kinase</keyword>